<dbReference type="Pfam" id="PF23069">
    <property type="entry name" value="DUF7042"/>
    <property type="match status" value="1"/>
</dbReference>
<feature type="domain" description="DUF7044" evidence="3">
    <location>
        <begin position="24"/>
        <end position="127"/>
    </location>
</feature>
<organism evidence="4 5">
    <name type="scientific">Paralvinella palmiformis</name>
    <dbReference type="NCBI Taxonomy" id="53620"/>
    <lineage>
        <taxon>Eukaryota</taxon>
        <taxon>Metazoa</taxon>
        <taxon>Spiralia</taxon>
        <taxon>Lophotrochozoa</taxon>
        <taxon>Annelida</taxon>
        <taxon>Polychaeta</taxon>
        <taxon>Sedentaria</taxon>
        <taxon>Canalipalpata</taxon>
        <taxon>Terebellida</taxon>
        <taxon>Terebelliformia</taxon>
        <taxon>Alvinellidae</taxon>
        <taxon>Paralvinella</taxon>
    </lineage>
</organism>
<name>A0AAD9KF41_9ANNE</name>
<dbReference type="InterPro" id="IPR055470">
    <property type="entry name" value="DUF7042"/>
</dbReference>
<reference evidence="4" key="1">
    <citation type="journal article" date="2023" name="Mol. Biol. Evol.">
        <title>Third-Generation Sequencing Reveals the Adaptive Role of the Epigenome in Three Deep-Sea Polychaetes.</title>
        <authorList>
            <person name="Perez M."/>
            <person name="Aroh O."/>
            <person name="Sun Y."/>
            <person name="Lan Y."/>
            <person name="Juniper S.K."/>
            <person name="Young C.R."/>
            <person name="Angers B."/>
            <person name="Qian P.Y."/>
        </authorList>
    </citation>
    <scope>NUCLEOTIDE SEQUENCE</scope>
    <source>
        <strain evidence="4">P08H-3</strain>
    </source>
</reference>
<feature type="domain" description="DUF7042" evidence="2">
    <location>
        <begin position="148"/>
        <end position="283"/>
    </location>
</feature>
<evidence type="ECO:0000259" key="3">
    <source>
        <dbReference type="Pfam" id="PF23071"/>
    </source>
</evidence>
<accession>A0AAD9KF41</accession>
<evidence type="ECO:0000256" key="1">
    <source>
        <dbReference type="SAM" id="Phobius"/>
    </source>
</evidence>
<dbReference type="EMBL" id="JAODUP010000004">
    <property type="protein sequence ID" value="KAK2170127.1"/>
    <property type="molecule type" value="Genomic_DNA"/>
</dbReference>
<proteinExistence type="predicted"/>
<evidence type="ECO:0000313" key="4">
    <source>
        <dbReference type="EMBL" id="KAK2170127.1"/>
    </source>
</evidence>
<comment type="caution">
    <text evidence="4">The sequence shown here is derived from an EMBL/GenBank/DDBJ whole genome shotgun (WGS) entry which is preliminary data.</text>
</comment>
<dbReference type="Pfam" id="PF23071">
    <property type="entry name" value="DUF7044"/>
    <property type="match status" value="1"/>
</dbReference>
<dbReference type="PANTHER" id="PTHR22255:SF9">
    <property type="entry name" value="LP06548P"/>
    <property type="match status" value="1"/>
</dbReference>
<keyword evidence="1" id="KW-1133">Transmembrane helix</keyword>
<dbReference type="PANTHER" id="PTHR22255">
    <property type="entry name" value="LP06548P"/>
    <property type="match status" value="1"/>
</dbReference>
<keyword evidence="1" id="KW-0472">Membrane</keyword>
<keyword evidence="1" id="KW-0812">Transmembrane</keyword>
<protein>
    <submittedName>
        <fullName evidence="4">Uncharacterized protein</fullName>
    </submittedName>
</protein>
<evidence type="ECO:0000259" key="2">
    <source>
        <dbReference type="Pfam" id="PF23069"/>
    </source>
</evidence>
<feature type="transmembrane region" description="Helical" evidence="1">
    <location>
        <begin position="6"/>
        <end position="29"/>
    </location>
</feature>
<dbReference type="Proteomes" id="UP001208570">
    <property type="component" value="Unassembled WGS sequence"/>
</dbReference>
<dbReference type="AlphaFoldDB" id="A0AAD9KF41"/>
<gene>
    <name evidence="4" type="ORF">LSH36_4g10029</name>
</gene>
<evidence type="ECO:0000313" key="5">
    <source>
        <dbReference type="Proteomes" id="UP001208570"/>
    </source>
</evidence>
<keyword evidence="5" id="KW-1185">Reference proteome</keyword>
<sequence>MAATYIYGVVYILVTVVTYVRAVCINPTFLRGDWFSMERGADVNTLINDDKLTNKYFSGSCFDRWDDNSTLDANGNHDSKILYYSQTANCYKCYYMLFRTPNIVQYKQSECRTPVDSGTPPTLEDVCSAIAEFTEMWTFFRKEVRTVNCKNTFEGVFQFSYEWDVGGGGICDNENSLIVACQEPGSPYVDNEVFTMEFAKCPEVQSSVNKGIRFQCMGTWKDDQQNVWSGVADLGADVYRERFRCVLTRYDQEEGDNKLRYSMSWWADCSTLKSPYEGPVRLLLQPGRPFRLTQIELAYPDPDMYMFRQACSWNSFTIDREKFNWAYNTFILNPPAPIMCPIRGRFRFTQRGPSTELYRTRIRGITERPRHKIDCREYTSEIKSCDQNPMKILVDAEYCETVDHTGRPIGEYG</sequence>
<dbReference type="InterPro" id="IPR055472">
    <property type="entry name" value="DUF7044"/>
</dbReference>
<dbReference type="GO" id="GO:0042060">
    <property type="term" value="P:wound healing"/>
    <property type="evidence" value="ECO:0007669"/>
    <property type="project" value="TreeGrafter"/>
</dbReference>